<dbReference type="PROSITE" id="PS51257">
    <property type="entry name" value="PROKAR_LIPOPROTEIN"/>
    <property type="match status" value="1"/>
</dbReference>
<feature type="transmembrane region" description="Helical" evidence="2">
    <location>
        <begin position="7"/>
        <end position="26"/>
    </location>
</feature>
<sequence length="256" mass="28025">MRYRSRGQHFFIYTSILVIILALLVGCDGRGDESPAGGPGGNSATTPAESSETGATPTTQSVSPNYKIAQDAYSATLKETLRPGQIAFDIATQMKVAENEVIEVRVTDNLQRDLKAGLSKDAKTQPIDVTSFLGAELTGASFEIKPLSQKKQVLAQGRVVKWLWNVTPSEAGSQKLFLEICAYISIKNQPEVPACLETFSRDVTVAVNPSSWLGQNWKWIIENWSAIAAVLTGASVFIVAKWKWIKDLFRKKTSKS</sequence>
<dbReference type="KEGG" id="bsen:DP114_02380"/>
<proteinExistence type="predicted"/>
<keyword evidence="2" id="KW-1133">Transmembrane helix</keyword>
<name>A0A856M6Z0_9CYAN</name>
<gene>
    <name evidence="3" type="ORF">DP114_02380</name>
</gene>
<accession>A0A856M6Z0</accession>
<feature type="transmembrane region" description="Helical" evidence="2">
    <location>
        <begin position="224"/>
        <end position="242"/>
    </location>
</feature>
<evidence type="ECO:0000313" key="3">
    <source>
        <dbReference type="EMBL" id="QDL06905.1"/>
    </source>
</evidence>
<dbReference type="Proteomes" id="UP000503129">
    <property type="component" value="Chromosome"/>
</dbReference>
<keyword evidence="4" id="KW-1185">Reference proteome</keyword>
<keyword evidence="2" id="KW-0472">Membrane</keyword>
<feature type="region of interest" description="Disordered" evidence="1">
    <location>
        <begin position="34"/>
        <end position="63"/>
    </location>
</feature>
<evidence type="ECO:0000313" key="4">
    <source>
        <dbReference type="Proteomes" id="UP000503129"/>
    </source>
</evidence>
<evidence type="ECO:0000256" key="1">
    <source>
        <dbReference type="SAM" id="MobiDB-lite"/>
    </source>
</evidence>
<reference evidence="3 4" key="1">
    <citation type="submission" date="2018-06" db="EMBL/GenBank/DDBJ databases">
        <title>Comparative genomics of Brasilonema spp. strains.</title>
        <authorList>
            <person name="Alvarenga D.O."/>
            <person name="Fiore M.F."/>
            <person name="Varani A.M."/>
        </authorList>
    </citation>
    <scope>NUCLEOTIDE SEQUENCE [LARGE SCALE GENOMIC DNA]</scope>
    <source>
        <strain evidence="3 4">CENA114</strain>
    </source>
</reference>
<evidence type="ECO:0000256" key="2">
    <source>
        <dbReference type="SAM" id="Phobius"/>
    </source>
</evidence>
<organism evidence="3 4">
    <name type="scientific">Brasilonema sennae CENA114</name>
    <dbReference type="NCBI Taxonomy" id="415709"/>
    <lineage>
        <taxon>Bacteria</taxon>
        <taxon>Bacillati</taxon>
        <taxon>Cyanobacteriota</taxon>
        <taxon>Cyanophyceae</taxon>
        <taxon>Nostocales</taxon>
        <taxon>Scytonemataceae</taxon>
        <taxon>Brasilonema</taxon>
        <taxon>Bromeliae group (in: Brasilonema)</taxon>
    </lineage>
</organism>
<dbReference type="AlphaFoldDB" id="A0A856M6Z0"/>
<dbReference type="EMBL" id="CP030118">
    <property type="protein sequence ID" value="QDL06905.1"/>
    <property type="molecule type" value="Genomic_DNA"/>
</dbReference>
<feature type="compositionally biased region" description="Polar residues" evidence="1">
    <location>
        <begin position="42"/>
        <end position="63"/>
    </location>
</feature>
<dbReference type="RefSeq" id="WP_169268074.1">
    <property type="nucleotide sequence ID" value="NZ_CAWOXK010000001.1"/>
</dbReference>
<protein>
    <submittedName>
        <fullName evidence="3">Uncharacterized protein</fullName>
    </submittedName>
</protein>
<keyword evidence="2" id="KW-0812">Transmembrane</keyword>